<dbReference type="PANTHER" id="PTHR34220">
    <property type="entry name" value="SENSOR HISTIDINE KINASE YPDA"/>
    <property type="match status" value="1"/>
</dbReference>
<keyword evidence="9" id="KW-1185">Reference proteome</keyword>
<protein>
    <submittedName>
        <fullName evidence="8">Two-component system sensor histidine kinase YesM</fullName>
    </submittedName>
</protein>
<evidence type="ECO:0000256" key="2">
    <source>
        <dbReference type="ARBA" id="ARBA00022475"/>
    </source>
</evidence>
<dbReference type="GO" id="GO:0000155">
    <property type="term" value="F:phosphorelay sensor kinase activity"/>
    <property type="evidence" value="ECO:0007669"/>
    <property type="project" value="InterPro"/>
</dbReference>
<dbReference type="InterPro" id="IPR050640">
    <property type="entry name" value="Bact_2-comp_sensor_kinase"/>
</dbReference>
<keyword evidence="2" id="KW-1003">Cell membrane</keyword>
<feature type="domain" description="HAMP" evidence="7">
    <location>
        <begin position="309"/>
        <end position="362"/>
    </location>
</feature>
<evidence type="ECO:0000259" key="7">
    <source>
        <dbReference type="PROSITE" id="PS50885"/>
    </source>
</evidence>
<dbReference type="Pfam" id="PF06580">
    <property type="entry name" value="His_kinase"/>
    <property type="match status" value="1"/>
</dbReference>
<dbReference type="GO" id="GO:0005886">
    <property type="term" value="C:plasma membrane"/>
    <property type="evidence" value="ECO:0007669"/>
    <property type="project" value="UniProtKB-SubCell"/>
</dbReference>
<evidence type="ECO:0000256" key="4">
    <source>
        <dbReference type="ARBA" id="ARBA00022679"/>
    </source>
</evidence>
<feature type="transmembrane region" description="Helical" evidence="6">
    <location>
        <begin position="288"/>
        <end position="308"/>
    </location>
</feature>
<organism evidence="8 9">
    <name type="scientific">Paenibacillus methanolicus</name>
    <dbReference type="NCBI Taxonomy" id="582686"/>
    <lineage>
        <taxon>Bacteria</taxon>
        <taxon>Bacillati</taxon>
        <taxon>Bacillota</taxon>
        <taxon>Bacilli</taxon>
        <taxon>Bacillales</taxon>
        <taxon>Paenibacillaceae</taxon>
        <taxon>Paenibacillus</taxon>
    </lineage>
</organism>
<dbReference type="Proteomes" id="UP000323257">
    <property type="component" value="Unassembled WGS sequence"/>
</dbReference>
<dbReference type="InterPro" id="IPR003660">
    <property type="entry name" value="HAMP_dom"/>
</dbReference>
<evidence type="ECO:0000256" key="6">
    <source>
        <dbReference type="SAM" id="Phobius"/>
    </source>
</evidence>
<gene>
    <name evidence="8" type="ORF">BCM02_113126</name>
</gene>
<dbReference type="InterPro" id="IPR036890">
    <property type="entry name" value="HATPase_C_sf"/>
</dbReference>
<keyword evidence="4" id="KW-0808">Transferase</keyword>
<keyword evidence="6" id="KW-0812">Transmembrane</keyword>
<dbReference type="OrthoDB" id="2641683at2"/>
<keyword evidence="3" id="KW-0597">Phosphoprotein</keyword>
<dbReference type="AlphaFoldDB" id="A0A5S5BS85"/>
<evidence type="ECO:0000256" key="1">
    <source>
        <dbReference type="ARBA" id="ARBA00004651"/>
    </source>
</evidence>
<evidence type="ECO:0000256" key="3">
    <source>
        <dbReference type="ARBA" id="ARBA00022553"/>
    </source>
</evidence>
<dbReference type="Gene3D" id="3.30.565.10">
    <property type="entry name" value="Histidine kinase-like ATPase, C-terminal domain"/>
    <property type="match status" value="1"/>
</dbReference>
<dbReference type="EMBL" id="VNHS01000013">
    <property type="protein sequence ID" value="TYP69794.1"/>
    <property type="molecule type" value="Genomic_DNA"/>
</dbReference>
<sequence>MLLFAVMVIPILLLNFYGNGKAEQILKGHVTNAYLELNKQNLDLINRDIDTVNKVTTTVIQNPITQSLVPRANETVYQRVRKFAEMDKFLASYSVGVKGGEAVYYSLYVYDPNDDYSFAPYDPQIKKAGVYFFSDDSKPLWFDEAVRKRGAGYLAIIDDLGTLPNKTTLAYIRSVTNISLGTGVIGVLVTTNMDEKISESLRSVSLPDGGIYLTDWHNRILAAANRQTGDRLSLPEMGDAELAGTGRTDFIASGFLHVMSYNAGLQQKLVYQIPIASLLQKQNELKHVIQFISIVYTAVALVMMIYFWRSLMTPLQRLAVFVRSYEPGRKLPDAAGKRRKDEVGVVVSSVYDMAGRLNTLIEDRYQMQIREKEAQLQILYHQINPHLLYNTLESIYWKSSLEGNSESAEMIKELSRLMKISLSRGRELITIKEELEHAAAYIGLQEKRYRYGFRVEWDVGADIEPFLIPKITLQPLLENAMIHGVRNMEDDGVIRIQGERRGDEVVLRVEDNGYKEVDFASIDRLLREERPNPSLGYGIRNIHQRIRLHFGSEYGLAYGPKEGGGTVVTIVMPIRAEEQGQSGSE</sequence>
<evidence type="ECO:0000313" key="9">
    <source>
        <dbReference type="Proteomes" id="UP000323257"/>
    </source>
</evidence>
<comment type="caution">
    <text evidence="8">The sequence shown here is derived from an EMBL/GenBank/DDBJ whole genome shotgun (WGS) entry which is preliminary data.</text>
</comment>
<evidence type="ECO:0000313" key="8">
    <source>
        <dbReference type="EMBL" id="TYP69794.1"/>
    </source>
</evidence>
<keyword evidence="5 6" id="KW-0472">Membrane</keyword>
<keyword evidence="8" id="KW-0418">Kinase</keyword>
<dbReference type="InterPro" id="IPR010559">
    <property type="entry name" value="Sig_transdc_His_kin_internal"/>
</dbReference>
<name>A0A5S5BS85_9BACL</name>
<proteinExistence type="predicted"/>
<dbReference type="SUPFAM" id="SSF55874">
    <property type="entry name" value="ATPase domain of HSP90 chaperone/DNA topoisomerase II/histidine kinase"/>
    <property type="match status" value="1"/>
</dbReference>
<accession>A0A5S5BS85</accession>
<dbReference type="RefSeq" id="WP_148932788.1">
    <property type="nucleotide sequence ID" value="NZ_VNHS01000013.1"/>
</dbReference>
<dbReference type="PANTHER" id="PTHR34220:SF7">
    <property type="entry name" value="SENSOR HISTIDINE KINASE YPDA"/>
    <property type="match status" value="1"/>
</dbReference>
<dbReference type="Gene3D" id="6.10.340.10">
    <property type="match status" value="1"/>
</dbReference>
<reference evidence="8 9" key="1">
    <citation type="submission" date="2019-07" db="EMBL/GenBank/DDBJ databases">
        <title>Genomic Encyclopedia of Type Strains, Phase III (KMG-III): the genomes of soil and plant-associated and newly described type strains.</title>
        <authorList>
            <person name="Whitman W."/>
        </authorList>
    </citation>
    <scope>NUCLEOTIDE SEQUENCE [LARGE SCALE GENOMIC DNA]</scope>
    <source>
        <strain evidence="8 9">BL24</strain>
    </source>
</reference>
<keyword evidence="6" id="KW-1133">Transmembrane helix</keyword>
<dbReference type="PROSITE" id="PS50885">
    <property type="entry name" value="HAMP"/>
    <property type="match status" value="1"/>
</dbReference>
<comment type="subcellular location">
    <subcellularLocation>
        <location evidence="1">Cell membrane</location>
        <topology evidence="1">Multi-pass membrane protein</topology>
    </subcellularLocation>
</comment>
<evidence type="ECO:0000256" key="5">
    <source>
        <dbReference type="ARBA" id="ARBA00023136"/>
    </source>
</evidence>